<sequence length="795" mass="86191">MSRSLLSRSSNSVLSLLLLLSALLHNASAARLIQSTSLNPCMEQSKFTASLFNVSFTPDTNTLHISINGVSSIDGNVTATLVVIAYGYNALTRDLNPCDMGEGFQGMCPMQQGLIQLESHTPIEPQVASQIPAIAYQVPDIDGKARIMVNKTDTKQMIACVEAPLSNGKTVDTKGVGWATAIIAGMGLIASAVTSGLGHSNTAAHVAANALSLFGYFQAQAMIGMTGVTLPPIVAAWTQNFDWSMGIIRVGFMQEIFHWYIQATGGKPSNIFGSLSEVSVQIMKRGLPEQTSSLISRAAAYGFETYASPLAPRDLAGGLEPRSNNDNGLNENTETLKVWGIKRVSFKAKIEATNFFMTGLAFFVAFLFFVALGVCAFKALCEFASKMQWIKGTKFQDFRNGWMTVLKGIMYRLVLIGYPQMAILCLWELTVRDSGGAITLAIFFFFSMTGILAWASFKVIRIAQRSVTLHKNPAYILYSDPAALNRWGFLYVQFRATAYYYVVPVLLYTLVKAMFIAFAQNKGLVQAIALLLVEVGYLIAVSIMKPWMDKRTNIFNISICAINFLNTVFLLVFTDVFGGPGIVVGVMGVIFFILNAAFALVLLVLVLISSVYALISKNPDVRYQPMRDDRASFIKSNSQMATSTELDALGVTARGDVKGYKTRDLEDDDSYTTHSMSKEASQVPLPPSTAGSHAPSHRTMDAPHSPLNPAVPLFPATGHDNSRGPYNSQMAQRSNQLPLLTTSGAPRSPSRSGAPSPSSPARSPGGYDYSQPVQRSNTGGSMNWHTGAGYDGRGN</sequence>
<dbReference type="GO" id="GO:0016020">
    <property type="term" value="C:membrane"/>
    <property type="evidence" value="ECO:0007669"/>
    <property type="project" value="UniProtKB-SubCell"/>
</dbReference>
<comment type="similarity">
    <text evidence="2">Belongs to the transient receptor potential (TRP) ion channel family.</text>
</comment>
<evidence type="ECO:0000256" key="8">
    <source>
        <dbReference type="SAM" id="Phobius"/>
    </source>
</evidence>
<feature type="signal peptide" evidence="9">
    <location>
        <begin position="1"/>
        <end position="29"/>
    </location>
</feature>
<keyword evidence="5 8" id="KW-1133">Transmembrane helix</keyword>
<dbReference type="InterPro" id="IPR010308">
    <property type="entry name" value="TRP_C"/>
</dbReference>
<feature type="transmembrane region" description="Helical" evidence="8">
    <location>
        <begin position="409"/>
        <end position="429"/>
    </location>
</feature>
<evidence type="ECO:0000259" key="10">
    <source>
        <dbReference type="SMART" id="SM01320"/>
    </source>
</evidence>
<feature type="transmembrane region" description="Helical" evidence="8">
    <location>
        <begin position="355"/>
        <end position="381"/>
    </location>
</feature>
<feature type="transmembrane region" description="Helical" evidence="8">
    <location>
        <begin position="524"/>
        <end position="543"/>
    </location>
</feature>
<dbReference type="Proteomes" id="UP001412239">
    <property type="component" value="Unassembled WGS sequence"/>
</dbReference>
<comment type="subcellular location">
    <subcellularLocation>
        <location evidence="1">Membrane</location>
        <topology evidence="1">Multi-pass membrane protein</topology>
    </subcellularLocation>
</comment>
<protein>
    <recommendedName>
        <fullName evidence="10">ML-like domain-containing protein</fullName>
    </recommendedName>
</protein>
<dbReference type="PANTHER" id="PTHR31145">
    <property type="entry name" value="INTEGRAL MEMBRANE PROTEIN (AFU_ORTHOLOGUE AFUA_7G01610)"/>
    <property type="match status" value="1"/>
</dbReference>
<dbReference type="Pfam" id="PF06011">
    <property type="entry name" value="TRP"/>
    <property type="match status" value="1"/>
</dbReference>
<keyword evidence="6 8" id="KW-0472">Membrane</keyword>
<evidence type="ECO:0000256" key="6">
    <source>
        <dbReference type="ARBA" id="ARBA00023136"/>
    </source>
</evidence>
<evidence type="ECO:0000256" key="2">
    <source>
        <dbReference type="ARBA" id="ARBA00010642"/>
    </source>
</evidence>
<feature type="transmembrane region" description="Helical" evidence="8">
    <location>
        <begin position="555"/>
        <end position="576"/>
    </location>
</feature>
<evidence type="ECO:0000256" key="3">
    <source>
        <dbReference type="ARBA" id="ARBA00022692"/>
    </source>
</evidence>
<dbReference type="EMBL" id="LN891047">
    <property type="protein sequence ID" value="CUS10457.1"/>
    <property type="molecule type" value="Genomic_DNA"/>
</dbReference>
<dbReference type="InterPro" id="IPR040241">
    <property type="entry name" value="TRP_Flc/Pkd2-like"/>
</dbReference>
<dbReference type="GO" id="GO:0009272">
    <property type="term" value="P:fungal-type cell wall biogenesis"/>
    <property type="evidence" value="ECO:0007669"/>
    <property type="project" value="TreeGrafter"/>
</dbReference>
<keyword evidence="12" id="KW-1185">Reference proteome</keyword>
<evidence type="ECO:0000256" key="1">
    <source>
        <dbReference type="ARBA" id="ARBA00004141"/>
    </source>
</evidence>
<evidence type="ECO:0000313" key="12">
    <source>
        <dbReference type="Proteomes" id="UP001412239"/>
    </source>
</evidence>
<keyword evidence="3 8" id="KW-0812">Transmembrane</keyword>
<name>A0A292PVG9_9PEZI</name>
<dbReference type="SMART" id="SM01320">
    <property type="entry name" value="TRP_N"/>
    <property type="match status" value="1"/>
</dbReference>
<feature type="compositionally biased region" description="Polar residues" evidence="7">
    <location>
        <begin position="724"/>
        <end position="742"/>
    </location>
</feature>
<feature type="chain" id="PRO_5012448864" description="ML-like domain-containing protein" evidence="9">
    <location>
        <begin position="30"/>
        <end position="795"/>
    </location>
</feature>
<feature type="transmembrane region" description="Helical" evidence="8">
    <location>
        <begin position="435"/>
        <end position="457"/>
    </location>
</feature>
<dbReference type="PANTHER" id="PTHR31145:SF2">
    <property type="entry name" value="FLAVIN CARRIER PROTEIN 2"/>
    <property type="match status" value="1"/>
</dbReference>
<accession>A0A292PVG9</accession>
<reference evidence="11" key="1">
    <citation type="submission" date="2015-10" db="EMBL/GenBank/DDBJ databases">
        <authorList>
            <person name="Regsiter A."/>
            <person name="william w."/>
        </authorList>
    </citation>
    <scope>NUCLEOTIDE SEQUENCE</scope>
    <source>
        <strain evidence="11">Montdore</strain>
    </source>
</reference>
<feature type="compositionally biased region" description="Low complexity" evidence="7">
    <location>
        <begin position="743"/>
        <end position="766"/>
    </location>
</feature>
<dbReference type="AlphaFoldDB" id="A0A292PVG9"/>
<dbReference type="Pfam" id="PF14558">
    <property type="entry name" value="TRP_N"/>
    <property type="match status" value="1"/>
</dbReference>
<feature type="domain" description="ML-like" evidence="10">
    <location>
        <begin position="31"/>
        <end position="172"/>
    </location>
</feature>
<evidence type="ECO:0000256" key="4">
    <source>
        <dbReference type="ARBA" id="ARBA00022729"/>
    </source>
</evidence>
<organism evidence="11 12">
    <name type="scientific">Tuber aestivum</name>
    <name type="common">summer truffle</name>
    <dbReference type="NCBI Taxonomy" id="59557"/>
    <lineage>
        <taxon>Eukaryota</taxon>
        <taxon>Fungi</taxon>
        <taxon>Dikarya</taxon>
        <taxon>Ascomycota</taxon>
        <taxon>Pezizomycotina</taxon>
        <taxon>Pezizomycetes</taxon>
        <taxon>Pezizales</taxon>
        <taxon>Tuberaceae</taxon>
        <taxon>Tuber</taxon>
    </lineage>
</organism>
<feature type="compositionally biased region" description="Polar residues" evidence="7">
    <location>
        <begin position="771"/>
        <end position="784"/>
    </location>
</feature>
<gene>
    <name evidence="11" type="ORF">GSTUAT00005424001</name>
</gene>
<dbReference type="InterPro" id="IPR032800">
    <property type="entry name" value="TRP_N"/>
</dbReference>
<keyword evidence="4 9" id="KW-0732">Signal</keyword>
<evidence type="ECO:0000256" key="5">
    <source>
        <dbReference type="ARBA" id="ARBA00022989"/>
    </source>
</evidence>
<feature type="transmembrane region" description="Helical" evidence="8">
    <location>
        <begin position="498"/>
        <end position="518"/>
    </location>
</feature>
<feature type="region of interest" description="Disordered" evidence="7">
    <location>
        <begin position="660"/>
        <end position="795"/>
    </location>
</feature>
<proteinExistence type="inferred from homology"/>
<evidence type="ECO:0000256" key="9">
    <source>
        <dbReference type="SAM" id="SignalP"/>
    </source>
</evidence>
<evidence type="ECO:0000256" key="7">
    <source>
        <dbReference type="SAM" id="MobiDB-lite"/>
    </source>
</evidence>
<dbReference type="GO" id="GO:0055085">
    <property type="term" value="P:transmembrane transport"/>
    <property type="evidence" value="ECO:0007669"/>
    <property type="project" value="TreeGrafter"/>
</dbReference>
<feature type="transmembrane region" description="Helical" evidence="8">
    <location>
        <begin position="582"/>
        <end position="615"/>
    </location>
</feature>
<evidence type="ECO:0000313" key="11">
    <source>
        <dbReference type="EMBL" id="CUS10457.1"/>
    </source>
</evidence>